<dbReference type="SUPFAM" id="SSF46689">
    <property type="entry name" value="Homeodomain-like"/>
    <property type="match status" value="1"/>
</dbReference>
<reference evidence="7 8" key="1">
    <citation type="submission" date="2020-10" db="EMBL/GenBank/DDBJ databases">
        <title>Myceligenerans pegani sp. nov., an endophytic actinomycete isolated from Peganum harmala L. in Xinjiang, China.</title>
        <authorList>
            <person name="Xin L."/>
        </authorList>
    </citation>
    <scope>NUCLEOTIDE SEQUENCE [LARGE SCALE GENOMIC DNA]</scope>
    <source>
        <strain evidence="7 8">TRM65318</strain>
    </source>
</reference>
<feature type="domain" description="HTH tetR-type" evidence="6">
    <location>
        <begin position="4"/>
        <end position="63"/>
    </location>
</feature>
<dbReference type="InterPro" id="IPR009057">
    <property type="entry name" value="Homeodomain-like_sf"/>
</dbReference>
<evidence type="ECO:0000256" key="2">
    <source>
        <dbReference type="ARBA" id="ARBA00023125"/>
    </source>
</evidence>
<dbReference type="PANTHER" id="PTHR30055">
    <property type="entry name" value="HTH-TYPE TRANSCRIPTIONAL REGULATOR RUTR"/>
    <property type="match status" value="1"/>
</dbReference>
<dbReference type="PANTHER" id="PTHR30055:SF234">
    <property type="entry name" value="HTH-TYPE TRANSCRIPTIONAL REGULATOR BETI"/>
    <property type="match status" value="1"/>
</dbReference>
<dbReference type="PRINTS" id="PR00455">
    <property type="entry name" value="HTHTETR"/>
</dbReference>
<dbReference type="EMBL" id="JADAQT010000069">
    <property type="protein sequence ID" value="MBE1875708.1"/>
    <property type="molecule type" value="Genomic_DNA"/>
</dbReference>
<accession>A0ABR9MXX8</accession>
<dbReference type="Pfam" id="PF00440">
    <property type="entry name" value="TetR_N"/>
    <property type="match status" value="1"/>
</dbReference>
<proteinExistence type="predicted"/>
<comment type="caution">
    <text evidence="7">The sequence shown here is derived from an EMBL/GenBank/DDBJ whole genome shotgun (WGS) entry which is preliminary data.</text>
</comment>
<dbReference type="InterPro" id="IPR001647">
    <property type="entry name" value="HTH_TetR"/>
</dbReference>
<organism evidence="7 8">
    <name type="scientific">Myceligenerans pegani</name>
    <dbReference type="NCBI Taxonomy" id="2776917"/>
    <lineage>
        <taxon>Bacteria</taxon>
        <taxon>Bacillati</taxon>
        <taxon>Actinomycetota</taxon>
        <taxon>Actinomycetes</taxon>
        <taxon>Micrococcales</taxon>
        <taxon>Promicromonosporaceae</taxon>
        <taxon>Myceligenerans</taxon>
    </lineage>
</organism>
<dbReference type="Gene3D" id="1.10.357.10">
    <property type="entry name" value="Tetracycline Repressor, domain 2"/>
    <property type="match status" value="1"/>
</dbReference>
<protein>
    <submittedName>
        <fullName evidence="7">TetR/AcrR family transcriptional regulator</fullName>
    </submittedName>
</protein>
<gene>
    <name evidence="7" type="ORF">IHE71_08295</name>
</gene>
<evidence type="ECO:0000256" key="1">
    <source>
        <dbReference type="ARBA" id="ARBA00023015"/>
    </source>
</evidence>
<feature type="compositionally biased region" description="Low complexity" evidence="5">
    <location>
        <begin position="218"/>
        <end position="231"/>
    </location>
</feature>
<dbReference type="Proteomes" id="UP000625527">
    <property type="component" value="Unassembled WGS sequence"/>
</dbReference>
<feature type="region of interest" description="Disordered" evidence="5">
    <location>
        <begin position="205"/>
        <end position="237"/>
    </location>
</feature>
<evidence type="ECO:0000256" key="3">
    <source>
        <dbReference type="ARBA" id="ARBA00023163"/>
    </source>
</evidence>
<keyword evidence="3" id="KW-0804">Transcription</keyword>
<feature type="DNA-binding region" description="H-T-H motif" evidence="4">
    <location>
        <begin position="26"/>
        <end position="45"/>
    </location>
</feature>
<dbReference type="PROSITE" id="PS50977">
    <property type="entry name" value="HTH_TETR_2"/>
    <property type="match status" value="1"/>
</dbReference>
<evidence type="ECO:0000313" key="7">
    <source>
        <dbReference type="EMBL" id="MBE1875708.1"/>
    </source>
</evidence>
<evidence type="ECO:0000313" key="8">
    <source>
        <dbReference type="Proteomes" id="UP000625527"/>
    </source>
</evidence>
<dbReference type="InterPro" id="IPR050109">
    <property type="entry name" value="HTH-type_TetR-like_transc_reg"/>
</dbReference>
<keyword evidence="1" id="KW-0805">Transcription regulation</keyword>
<keyword evidence="2 4" id="KW-0238">DNA-binding</keyword>
<sequence length="237" mass="25680">MAPEDRRAAIVEAVMPLVAERGVDATSRELADAAGVAEGTLFRAFGDKACLIGEVALKGLLRASDPANARADLESVDARLPLVERVRRIIELGQRRSEEATAWVMVLRAMHGREPMDARDPAHQERAHEMRSRLMAQKETRRTVIEESLGRVLAQDLDHLRVPLAVAVALIEAATAHRWAGPEELTAPLPADVLADALVHGIVGEKRSPEQKVPDTHYSPPAAYAGGSAASHHSEED</sequence>
<evidence type="ECO:0000259" key="6">
    <source>
        <dbReference type="PROSITE" id="PS50977"/>
    </source>
</evidence>
<evidence type="ECO:0000256" key="5">
    <source>
        <dbReference type="SAM" id="MobiDB-lite"/>
    </source>
</evidence>
<feature type="compositionally biased region" description="Basic and acidic residues" evidence="5">
    <location>
        <begin position="205"/>
        <end position="215"/>
    </location>
</feature>
<name>A0ABR9MXX8_9MICO</name>
<evidence type="ECO:0000256" key="4">
    <source>
        <dbReference type="PROSITE-ProRule" id="PRU00335"/>
    </source>
</evidence>
<keyword evidence="8" id="KW-1185">Reference proteome</keyword>